<keyword evidence="1" id="KW-1133">Transmembrane helix</keyword>
<gene>
    <name evidence="2" type="ORF">M1O15_30940</name>
</gene>
<reference evidence="2 3" key="1">
    <citation type="submission" date="2022-04" db="EMBL/GenBank/DDBJ databases">
        <title>Streptomyces sp. nov. LCR6-01 isolated from Lichen of Dirinaria sp.</title>
        <authorList>
            <person name="Kanchanasin P."/>
            <person name="Tanasupawat S."/>
            <person name="Phongsopitanun W."/>
        </authorList>
    </citation>
    <scope>NUCLEOTIDE SEQUENCE [LARGE SCALE GENOMIC DNA]</scope>
    <source>
        <strain evidence="2 3">LCR6-01</strain>
    </source>
</reference>
<accession>A0ABT0IKD6</accession>
<keyword evidence="1" id="KW-0472">Membrane</keyword>
<keyword evidence="1" id="KW-0812">Transmembrane</keyword>
<keyword evidence="3" id="KW-1185">Reference proteome</keyword>
<sequence>MSGRALPVPGEGRGLPASDEDLRRLLAAPGRLPPVPDGLLPLVVRRGARARRRARLLRLAGWLLLAAALAAFATWAAVVQPWQIPPYETAPPLTGW</sequence>
<dbReference type="EMBL" id="JALPTH010000053">
    <property type="protein sequence ID" value="MCK8681737.1"/>
    <property type="molecule type" value="Genomic_DNA"/>
</dbReference>
<protein>
    <recommendedName>
        <fullName evidence="4">ABC transporter permease</fullName>
    </recommendedName>
</protein>
<evidence type="ECO:0000313" key="2">
    <source>
        <dbReference type="EMBL" id="MCK8681737.1"/>
    </source>
</evidence>
<name>A0ABT0IKD6_9ACTN</name>
<evidence type="ECO:0000256" key="1">
    <source>
        <dbReference type="SAM" id="Phobius"/>
    </source>
</evidence>
<dbReference type="RefSeq" id="WP_248637561.1">
    <property type="nucleotide sequence ID" value="NZ_JALPTH010000053.1"/>
</dbReference>
<organism evidence="2 3">
    <name type="scientific">Streptomyces lichenis</name>
    <dbReference type="NCBI Taxonomy" id="2306967"/>
    <lineage>
        <taxon>Bacteria</taxon>
        <taxon>Bacillati</taxon>
        <taxon>Actinomycetota</taxon>
        <taxon>Actinomycetes</taxon>
        <taxon>Kitasatosporales</taxon>
        <taxon>Streptomycetaceae</taxon>
        <taxon>Streptomyces</taxon>
    </lineage>
</organism>
<evidence type="ECO:0000313" key="3">
    <source>
        <dbReference type="Proteomes" id="UP001522868"/>
    </source>
</evidence>
<dbReference type="Proteomes" id="UP001522868">
    <property type="component" value="Unassembled WGS sequence"/>
</dbReference>
<feature type="transmembrane region" description="Helical" evidence="1">
    <location>
        <begin position="56"/>
        <end position="78"/>
    </location>
</feature>
<evidence type="ECO:0008006" key="4">
    <source>
        <dbReference type="Google" id="ProtNLM"/>
    </source>
</evidence>
<proteinExistence type="predicted"/>
<comment type="caution">
    <text evidence="2">The sequence shown here is derived from an EMBL/GenBank/DDBJ whole genome shotgun (WGS) entry which is preliminary data.</text>
</comment>